<keyword evidence="2" id="KW-1185">Reference proteome</keyword>
<protein>
    <submittedName>
        <fullName evidence="1">Acyl carrier protein</fullName>
    </submittedName>
</protein>
<dbReference type="EMBL" id="JANIID010000004">
    <property type="protein sequence ID" value="MCQ8769489.1"/>
    <property type="molecule type" value="Genomic_DNA"/>
</dbReference>
<dbReference type="RefSeq" id="WP_058042642.1">
    <property type="nucleotide sequence ID" value="NZ_JAATER010000078.1"/>
</dbReference>
<evidence type="ECO:0000313" key="1">
    <source>
        <dbReference type="EMBL" id="MCQ8769489.1"/>
    </source>
</evidence>
<organism evidence="1 2">
    <name type="scientific">Streptomyces telluris</name>
    <dbReference type="NCBI Taxonomy" id="2720021"/>
    <lineage>
        <taxon>Bacteria</taxon>
        <taxon>Bacillati</taxon>
        <taxon>Actinomycetota</taxon>
        <taxon>Actinomycetes</taxon>
        <taxon>Kitasatosporales</taxon>
        <taxon>Streptomycetaceae</taxon>
        <taxon>Streptomyces</taxon>
    </lineage>
</organism>
<proteinExistence type="predicted"/>
<dbReference type="SUPFAM" id="SSF47336">
    <property type="entry name" value="ACP-like"/>
    <property type="match status" value="1"/>
</dbReference>
<dbReference type="Proteomes" id="UP001142374">
    <property type="component" value="Unassembled WGS sequence"/>
</dbReference>
<comment type="caution">
    <text evidence="1">The sequence shown here is derived from an EMBL/GenBank/DDBJ whole genome shotgun (WGS) entry which is preliminary data.</text>
</comment>
<name>A0A9X2LDT5_9ACTN</name>
<dbReference type="Gene3D" id="1.10.1200.10">
    <property type="entry name" value="ACP-like"/>
    <property type="match status" value="1"/>
</dbReference>
<reference evidence="1" key="1">
    <citation type="submission" date="2022-06" db="EMBL/GenBank/DDBJ databases">
        <title>WGS of actinobacteria.</title>
        <authorList>
            <person name="Thawai C."/>
        </authorList>
    </citation>
    <scope>NUCLEOTIDE SEQUENCE</scope>
    <source>
        <strain evidence="1">AA8</strain>
    </source>
</reference>
<evidence type="ECO:0000313" key="2">
    <source>
        <dbReference type="Proteomes" id="UP001142374"/>
    </source>
</evidence>
<dbReference type="AlphaFoldDB" id="A0A9X2LDT5"/>
<sequence>MPASWTDVRSWILERNPDLTDLDQETDIIETRIINSLQFVELVLYVEELRGTMLQSNEVDLDAFRTLKGIEKNFLHV</sequence>
<accession>A0A9X2LDT5</accession>
<gene>
    <name evidence="1" type="ORF">NQU55_06800</name>
</gene>
<dbReference type="InterPro" id="IPR036736">
    <property type="entry name" value="ACP-like_sf"/>
</dbReference>